<dbReference type="AlphaFoldDB" id="A0A413RNU7"/>
<name>A0A413RNU7_9CELL</name>
<dbReference type="Gene3D" id="3.40.190.10">
    <property type="entry name" value="Periplasmic binding protein-like II"/>
    <property type="match status" value="2"/>
</dbReference>
<dbReference type="InterPro" id="IPR018313">
    <property type="entry name" value="SBP_3_CS"/>
</dbReference>
<sequence>MRTFRPAVLTAVVLSSALALAACSSGDDDTATPGSTETSAASFDPASVAKDDAIAALLPEKIASAGKLVVGSDTSYAPAEYIDEDGTTPVGYDVDLAKALAAVLGLKADVQTADFTGIIPAIGSKYDVGISSFTINPERLEQANMIEYFEAGEAYATAAGNPKKIDPADLCGLTVGVQTGTVEDEELDALVAKCAADGKDAITPLKYAKQSEVTTALVGGKADLMYADSPIIAYAIAQTAGKLEQLGDVFASAPQGIVVSKGDQALTDAVQKAMQKLIDSGDYLKILTAWGNETSAVKTAELNPSVG</sequence>
<comment type="caution">
    <text evidence="7">The sequence shown here is derived from an EMBL/GenBank/DDBJ whole genome shotgun (WGS) entry which is preliminary data.</text>
</comment>
<evidence type="ECO:0000256" key="5">
    <source>
        <dbReference type="SAM" id="SignalP"/>
    </source>
</evidence>
<dbReference type="GO" id="GO:0030313">
    <property type="term" value="C:cell envelope"/>
    <property type="evidence" value="ECO:0007669"/>
    <property type="project" value="UniProtKB-SubCell"/>
</dbReference>
<dbReference type="PANTHER" id="PTHR35936">
    <property type="entry name" value="MEMBRANE-BOUND LYTIC MUREIN TRANSGLYCOSYLASE F"/>
    <property type="match status" value="1"/>
</dbReference>
<dbReference type="Pfam" id="PF00497">
    <property type="entry name" value="SBP_bac_3"/>
    <property type="match status" value="1"/>
</dbReference>
<dbReference type="InterPro" id="IPR001638">
    <property type="entry name" value="Solute-binding_3/MltF_N"/>
</dbReference>
<keyword evidence="8" id="KW-1185">Reference proteome</keyword>
<dbReference type="PROSITE" id="PS01039">
    <property type="entry name" value="SBP_BACTERIAL_3"/>
    <property type="match status" value="1"/>
</dbReference>
<feature type="domain" description="Solute-binding protein family 3/N-terminal" evidence="6">
    <location>
        <begin position="67"/>
        <end position="294"/>
    </location>
</feature>
<proteinExistence type="inferred from homology"/>
<dbReference type="EMBL" id="QWKP01000152">
    <property type="protein sequence ID" value="RHA43615.1"/>
    <property type="molecule type" value="Genomic_DNA"/>
</dbReference>
<evidence type="ECO:0000313" key="7">
    <source>
        <dbReference type="EMBL" id="RHA43615.1"/>
    </source>
</evidence>
<evidence type="ECO:0000256" key="2">
    <source>
        <dbReference type="ARBA" id="ARBA00010333"/>
    </source>
</evidence>
<gene>
    <name evidence="7" type="ORF">D1825_05465</name>
</gene>
<dbReference type="CDD" id="cd01004">
    <property type="entry name" value="PBP2_MidA_like"/>
    <property type="match status" value="1"/>
</dbReference>
<accession>A0A413RNU7</accession>
<feature type="chain" id="PRO_5039562066" evidence="5">
    <location>
        <begin position="22"/>
        <end position="307"/>
    </location>
</feature>
<evidence type="ECO:0000256" key="1">
    <source>
        <dbReference type="ARBA" id="ARBA00004196"/>
    </source>
</evidence>
<dbReference type="PANTHER" id="PTHR35936:SF17">
    <property type="entry name" value="ARGININE-BINDING EXTRACELLULAR PROTEIN ARTP"/>
    <property type="match status" value="1"/>
</dbReference>
<reference evidence="7 8" key="1">
    <citation type="submission" date="2018-08" db="EMBL/GenBank/DDBJ databases">
        <title>Cellulomonas rhizosphaerae sp. nov., a novel actinomycete isolated from soil.</title>
        <authorList>
            <person name="Tian Y."/>
        </authorList>
    </citation>
    <scope>NUCLEOTIDE SEQUENCE [LARGE SCALE GENOMIC DNA]</scope>
    <source>
        <strain evidence="7 8">NEAU-TCZ24</strain>
    </source>
</reference>
<evidence type="ECO:0000259" key="6">
    <source>
        <dbReference type="SMART" id="SM00062"/>
    </source>
</evidence>
<dbReference type="SUPFAM" id="SSF53850">
    <property type="entry name" value="Periplasmic binding protein-like II"/>
    <property type="match status" value="1"/>
</dbReference>
<evidence type="ECO:0000256" key="4">
    <source>
        <dbReference type="RuleBase" id="RU003744"/>
    </source>
</evidence>
<comment type="similarity">
    <text evidence="2 4">Belongs to the bacterial solute-binding protein 3 family.</text>
</comment>
<protein>
    <submittedName>
        <fullName evidence="7">ABC transporter substrate-binding protein</fullName>
    </submittedName>
</protein>
<feature type="signal peptide" evidence="5">
    <location>
        <begin position="1"/>
        <end position="21"/>
    </location>
</feature>
<keyword evidence="3 5" id="KW-0732">Signal</keyword>
<evidence type="ECO:0000256" key="3">
    <source>
        <dbReference type="ARBA" id="ARBA00022729"/>
    </source>
</evidence>
<organism evidence="7 8">
    <name type="scientific">Cellulomonas rhizosphaerae</name>
    <dbReference type="NCBI Taxonomy" id="2293719"/>
    <lineage>
        <taxon>Bacteria</taxon>
        <taxon>Bacillati</taxon>
        <taxon>Actinomycetota</taxon>
        <taxon>Actinomycetes</taxon>
        <taxon>Micrococcales</taxon>
        <taxon>Cellulomonadaceae</taxon>
        <taxon>Cellulomonas</taxon>
    </lineage>
</organism>
<evidence type="ECO:0000313" key="8">
    <source>
        <dbReference type="Proteomes" id="UP000283374"/>
    </source>
</evidence>
<dbReference type="PROSITE" id="PS51257">
    <property type="entry name" value="PROKAR_LIPOPROTEIN"/>
    <property type="match status" value="1"/>
</dbReference>
<dbReference type="SMART" id="SM00062">
    <property type="entry name" value="PBPb"/>
    <property type="match status" value="1"/>
</dbReference>
<dbReference type="OrthoDB" id="4633994at2"/>
<dbReference type="RefSeq" id="WP_118766448.1">
    <property type="nucleotide sequence ID" value="NZ_QWKP01000152.1"/>
</dbReference>
<dbReference type="Proteomes" id="UP000283374">
    <property type="component" value="Unassembled WGS sequence"/>
</dbReference>
<comment type="subcellular location">
    <subcellularLocation>
        <location evidence="1">Cell envelope</location>
    </subcellularLocation>
</comment>